<reference evidence="1" key="2">
    <citation type="submission" date="2025-08" db="UniProtKB">
        <authorList>
            <consortium name="Ensembl"/>
        </authorList>
    </citation>
    <scope>IDENTIFICATION</scope>
</reference>
<proteinExistence type="predicted"/>
<reference evidence="1 2" key="1">
    <citation type="submission" date="2009-12" db="EMBL/GenBank/DDBJ databases">
        <title>The Genome Sequence of Anolis carolinensis (Green Anole Lizard).</title>
        <authorList>
            <consortium name="The Genome Sequencing Platform"/>
            <person name="Di Palma F."/>
            <person name="Alfoldi J."/>
            <person name="Heiman D."/>
            <person name="Young S."/>
            <person name="Grabherr M."/>
            <person name="Johnson J."/>
            <person name="Lander E.S."/>
            <person name="Lindblad-Toh K."/>
        </authorList>
    </citation>
    <scope>NUCLEOTIDE SEQUENCE [LARGE SCALE GENOMIC DNA]</scope>
    <source>
        <strain evidence="1 2">JBL SC #1</strain>
    </source>
</reference>
<dbReference type="Proteomes" id="UP000001646">
    <property type="component" value="Chromosome 4"/>
</dbReference>
<keyword evidence="2" id="KW-1185">Reference proteome</keyword>
<reference evidence="1" key="3">
    <citation type="submission" date="2025-09" db="UniProtKB">
        <authorList>
            <consortium name="Ensembl"/>
        </authorList>
    </citation>
    <scope>IDENTIFICATION</scope>
</reference>
<protein>
    <submittedName>
        <fullName evidence="1">Uncharacterized protein</fullName>
    </submittedName>
</protein>
<evidence type="ECO:0000313" key="1">
    <source>
        <dbReference type="Ensembl" id="ENSACAP00000040061.1"/>
    </source>
</evidence>
<dbReference type="Ensembl" id="ENSACAT00000045715.1">
    <property type="protein sequence ID" value="ENSACAP00000040061.1"/>
    <property type="gene ID" value="ENSACAG00000035476.1"/>
</dbReference>
<dbReference type="InParanoid" id="A0A803TXX1"/>
<dbReference type="AlphaFoldDB" id="A0A803TXX1"/>
<organism evidence="1 2">
    <name type="scientific">Anolis carolinensis</name>
    <name type="common">Green anole</name>
    <name type="synonym">American chameleon</name>
    <dbReference type="NCBI Taxonomy" id="28377"/>
    <lineage>
        <taxon>Eukaryota</taxon>
        <taxon>Metazoa</taxon>
        <taxon>Chordata</taxon>
        <taxon>Craniata</taxon>
        <taxon>Vertebrata</taxon>
        <taxon>Euteleostomi</taxon>
        <taxon>Lepidosauria</taxon>
        <taxon>Squamata</taxon>
        <taxon>Bifurcata</taxon>
        <taxon>Unidentata</taxon>
        <taxon>Episquamata</taxon>
        <taxon>Toxicofera</taxon>
        <taxon>Iguania</taxon>
        <taxon>Dactyloidae</taxon>
        <taxon>Anolis</taxon>
    </lineage>
</organism>
<evidence type="ECO:0000313" key="2">
    <source>
        <dbReference type="Proteomes" id="UP000001646"/>
    </source>
</evidence>
<accession>A0A803TXX1</accession>
<sequence>LSLSFIFTRAITVPDNAFSGTGAVRIKLIVCSLSRSSGFCNTSSAYLFPSFLSLTSKAKY</sequence>
<name>A0A803TXX1_ANOCA</name>